<evidence type="ECO:0000313" key="2">
    <source>
        <dbReference type="EMBL" id="VAW43163.1"/>
    </source>
</evidence>
<dbReference type="Pfam" id="PF02810">
    <property type="entry name" value="SEC-C"/>
    <property type="match status" value="1"/>
</dbReference>
<sequence>MNYKTFYEDELIQELETAGRTPDLDLVRVCLDRVDELETALLGLLRIDPWVEYGIEDETDPLAYGDVHAGHLLIAARSQAALPRFDEIFRDPEREHLIEWFGMKLHHYGSVALPFFANLLLDEDVFSYGRITSAIILSHIAYNEPEQTPFVTATLQKLLPPLPEGDTPIIGDDEFDEMWTWAILELSNLGDEESQAQIEALYAADAVETWIIGDYDDYVTRLQNERADLPDPYDIIQTYESLHHRADLEAQREALWARQKQEKARIEEMLDKREQRAAERAAVRGERPSETHEQAAPGEPSMRKMPKVGRNAPCPCGSGKKYKKCHGRLGG</sequence>
<proteinExistence type="predicted"/>
<accession>A0A3B0VSQ3</accession>
<dbReference type="Gene3D" id="3.10.450.50">
    <property type="match status" value="1"/>
</dbReference>
<dbReference type="AlphaFoldDB" id="A0A3B0VSQ3"/>
<gene>
    <name evidence="2" type="ORF">MNBD_CHLOROFLEXI01-1654</name>
</gene>
<evidence type="ECO:0000256" key="1">
    <source>
        <dbReference type="SAM" id="MobiDB-lite"/>
    </source>
</evidence>
<dbReference type="PANTHER" id="PTHR33747">
    <property type="entry name" value="UPF0225 PROTEIN SCO1677"/>
    <property type="match status" value="1"/>
</dbReference>
<dbReference type="InterPro" id="IPR004027">
    <property type="entry name" value="SEC_C_motif"/>
</dbReference>
<organism evidence="2">
    <name type="scientific">hydrothermal vent metagenome</name>
    <dbReference type="NCBI Taxonomy" id="652676"/>
    <lineage>
        <taxon>unclassified sequences</taxon>
        <taxon>metagenomes</taxon>
        <taxon>ecological metagenomes</taxon>
    </lineage>
</organism>
<feature type="compositionally biased region" description="Basic and acidic residues" evidence="1">
    <location>
        <begin position="274"/>
        <end position="293"/>
    </location>
</feature>
<reference evidence="2" key="1">
    <citation type="submission" date="2018-06" db="EMBL/GenBank/DDBJ databases">
        <authorList>
            <person name="Zhirakovskaya E."/>
        </authorList>
    </citation>
    <scope>NUCLEOTIDE SEQUENCE</scope>
</reference>
<evidence type="ECO:0008006" key="3">
    <source>
        <dbReference type="Google" id="ProtNLM"/>
    </source>
</evidence>
<feature type="compositionally biased region" description="Basic residues" evidence="1">
    <location>
        <begin position="320"/>
        <end position="331"/>
    </location>
</feature>
<feature type="region of interest" description="Disordered" evidence="1">
    <location>
        <begin position="274"/>
        <end position="331"/>
    </location>
</feature>
<dbReference type="PANTHER" id="PTHR33747:SF1">
    <property type="entry name" value="ADENYLATE CYCLASE-ASSOCIATED CAP C-TERMINAL DOMAIN-CONTAINING PROTEIN"/>
    <property type="match status" value="1"/>
</dbReference>
<protein>
    <recommendedName>
        <fullName evidence="3">Protein export cytoplasm protein SecA ATPase RNA helicase (TC 3.A.5.1.1)</fullName>
    </recommendedName>
</protein>
<dbReference type="SUPFAM" id="SSF103642">
    <property type="entry name" value="Sec-C motif"/>
    <property type="match status" value="1"/>
</dbReference>
<dbReference type="EMBL" id="UOEU01001040">
    <property type="protein sequence ID" value="VAW43163.1"/>
    <property type="molecule type" value="Genomic_DNA"/>
</dbReference>
<name>A0A3B0VSQ3_9ZZZZ</name>